<gene>
    <name evidence="2" type="ORF">NDI79_00465</name>
</gene>
<evidence type="ECO:0000313" key="3">
    <source>
        <dbReference type="Proteomes" id="UP001254813"/>
    </source>
</evidence>
<dbReference type="PROSITE" id="PS51318">
    <property type="entry name" value="TAT"/>
    <property type="match status" value="1"/>
</dbReference>
<dbReference type="Proteomes" id="UP001254813">
    <property type="component" value="Unassembled WGS sequence"/>
</dbReference>
<dbReference type="PROSITE" id="PS51257">
    <property type="entry name" value="PROKAR_LIPOPROTEIN"/>
    <property type="match status" value="1"/>
</dbReference>
<dbReference type="InterPro" id="IPR015943">
    <property type="entry name" value="WD40/YVTN_repeat-like_dom_sf"/>
</dbReference>
<organism evidence="2 3">
    <name type="scientific">Halogeometricum luteum</name>
    <dbReference type="NCBI Taxonomy" id="2950537"/>
    <lineage>
        <taxon>Archaea</taxon>
        <taxon>Methanobacteriati</taxon>
        <taxon>Methanobacteriota</taxon>
        <taxon>Stenosarchaea group</taxon>
        <taxon>Halobacteria</taxon>
        <taxon>Halobacteriales</taxon>
        <taxon>Haloferacaceae</taxon>
        <taxon>Halogeometricum</taxon>
    </lineage>
</organism>
<dbReference type="InterPro" id="IPR011047">
    <property type="entry name" value="Quinoprotein_ADH-like_sf"/>
</dbReference>
<dbReference type="Gene3D" id="2.130.10.10">
    <property type="entry name" value="YVTN repeat-like/Quinoprotein amine dehydrogenase"/>
    <property type="match status" value="1"/>
</dbReference>
<evidence type="ECO:0000313" key="2">
    <source>
        <dbReference type="EMBL" id="MDS0292635.1"/>
    </source>
</evidence>
<sequence>MVSRRRFLRLGTGAVTATAAAGCIGSSHGGDDTVPVTDASDSTDGTTTGGNGDESASPLELPEWDPDWTLSFDGPNVLGVDADGAGPLFVTLSDDGGDAPSSAVVAVDPAERSVRWRTEIRGEAVAGSHAAARGVARGRWGATLSDDALYAVAGRTDEREWTALHALDRSTGERRWSLERGRELGVAGRSEGLVVAAGTEFFPPPGVTPTSHQTPEDPLTTVVYGLGADDGSVRWTREFEAVSDVAVGDRSTFVVASGRLVALGRDGETRFTLGGGAPAARVETIDDRPYLLAGEDGGATLSGVAPNGDVDWRVDAPVGELLAGERRLYAGGDAVLAVDPDGTVRWRDDDYGKWLLLDPDGDTLYARSGVAADAATAYGAGGSNGGKRWTFDPPSRNAWPEAATEDSLAATAITGDDADDPFYTVYSVTGDGEATKSLGVDTVFDALGREERVYLGDGESNLLALTP</sequence>
<name>A0ABU2FVR3_9EURY</name>
<dbReference type="SUPFAM" id="SSF50998">
    <property type="entry name" value="Quinoprotein alcohol dehydrogenase-like"/>
    <property type="match status" value="1"/>
</dbReference>
<feature type="compositionally biased region" description="Low complexity" evidence="1">
    <location>
        <begin position="37"/>
        <end position="46"/>
    </location>
</feature>
<feature type="region of interest" description="Disordered" evidence="1">
    <location>
        <begin position="22"/>
        <end position="66"/>
    </location>
</feature>
<dbReference type="EMBL" id="JAMQOQ010000001">
    <property type="protein sequence ID" value="MDS0292635.1"/>
    <property type="molecule type" value="Genomic_DNA"/>
</dbReference>
<dbReference type="InterPro" id="IPR006311">
    <property type="entry name" value="TAT_signal"/>
</dbReference>
<reference evidence="2 3" key="1">
    <citation type="submission" date="2022-06" db="EMBL/GenBank/DDBJ databases">
        <title>Halogeometricum sp. a new haloarchaeum isolate from saline soil.</title>
        <authorList>
            <person name="Strakova D."/>
            <person name="Galisteo C."/>
            <person name="Sanchez-Porro C."/>
            <person name="Ventosa A."/>
        </authorList>
    </citation>
    <scope>NUCLEOTIDE SEQUENCE [LARGE SCALE GENOMIC DNA]</scope>
    <source>
        <strain evidence="3">S3BR25-2</strain>
    </source>
</reference>
<evidence type="ECO:0000256" key="1">
    <source>
        <dbReference type="SAM" id="MobiDB-lite"/>
    </source>
</evidence>
<comment type="caution">
    <text evidence="2">The sequence shown here is derived from an EMBL/GenBank/DDBJ whole genome shotgun (WGS) entry which is preliminary data.</text>
</comment>
<keyword evidence="3" id="KW-1185">Reference proteome</keyword>
<protein>
    <submittedName>
        <fullName evidence="2">PQQ-like beta-propeller repeat protein</fullName>
    </submittedName>
</protein>
<proteinExistence type="predicted"/>
<dbReference type="RefSeq" id="WP_310926483.1">
    <property type="nucleotide sequence ID" value="NZ_JAMQOQ010000001.1"/>
</dbReference>
<accession>A0ABU2FVR3</accession>